<sequence length="138" mass="15231">MSRRLADPPYLAFPLRIARPVEAPAGDLRHWPRLASRGQHIRGQIEQILFTVPGERVFRPEFGAGLRTLLFEPNASPLWQVTQRRLAAALGEALTGEVDPRSLEIEVSGVDAQLVVRIAYTLAAIGRREELVLTGGNS</sequence>
<proteinExistence type="predicted"/>
<protein>
    <submittedName>
        <fullName evidence="2">GPW/gp25 family protein</fullName>
    </submittedName>
</protein>
<gene>
    <name evidence="2" type="ORF">IPJ27_22450</name>
</gene>
<dbReference type="SUPFAM" id="SSF160719">
    <property type="entry name" value="gpW/gp25-like"/>
    <property type="match status" value="1"/>
</dbReference>
<evidence type="ECO:0000313" key="2">
    <source>
        <dbReference type="EMBL" id="MBK7677294.1"/>
    </source>
</evidence>
<evidence type="ECO:0000313" key="3">
    <source>
        <dbReference type="Proteomes" id="UP000697998"/>
    </source>
</evidence>
<comment type="caution">
    <text evidence="2">The sequence shown here is derived from an EMBL/GenBank/DDBJ whole genome shotgun (WGS) entry which is preliminary data.</text>
</comment>
<dbReference type="InterPro" id="IPR007048">
    <property type="entry name" value="IraD/Gp25-like"/>
</dbReference>
<name>A0A935Q1M5_9PROT</name>
<accession>A0A935Q1M5</accession>
<organism evidence="2 3">
    <name type="scientific">Candidatus Accumulibacter proximus</name>
    <dbReference type="NCBI Taxonomy" id="2954385"/>
    <lineage>
        <taxon>Bacteria</taxon>
        <taxon>Pseudomonadati</taxon>
        <taxon>Pseudomonadota</taxon>
        <taxon>Betaproteobacteria</taxon>
        <taxon>Candidatus Accumulibacter</taxon>
    </lineage>
</organism>
<dbReference type="EMBL" id="JADJMH010000034">
    <property type="protein sequence ID" value="MBK7677294.1"/>
    <property type="molecule type" value="Genomic_DNA"/>
</dbReference>
<reference evidence="2 3" key="1">
    <citation type="submission" date="2020-10" db="EMBL/GenBank/DDBJ databases">
        <title>Connecting structure to function with the recovery of over 1000 high-quality activated sludge metagenome-assembled genomes encoding full-length rRNA genes using long-read sequencing.</title>
        <authorList>
            <person name="Singleton C.M."/>
            <person name="Petriglieri F."/>
            <person name="Kristensen J.M."/>
            <person name="Kirkegaard R.H."/>
            <person name="Michaelsen T.Y."/>
            <person name="Andersen M.H."/>
            <person name="Karst S.M."/>
            <person name="Dueholm M.S."/>
            <person name="Nielsen P.H."/>
            <person name="Albertsen M."/>
        </authorList>
    </citation>
    <scope>NUCLEOTIDE SEQUENCE [LARGE SCALE GENOMIC DNA]</scope>
    <source>
        <strain evidence="2">EsbW_18-Q3-R4-48_BATAC.285</strain>
    </source>
</reference>
<dbReference type="Gene3D" id="3.10.450.40">
    <property type="match status" value="1"/>
</dbReference>
<dbReference type="AlphaFoldDB" id="A0A935Q1M5"/>
<feature type="domain" description="IraD/Gp25-like" evidence="1">
    <location>
        <begin position="38"/>
        <end position="124"/>
    </location>
</feature>
<dbReference type="Proteomes" id="UP000697998">
    <property type="component" value="Unassembled WGS sequence"/>
</dbReference>
<dbReference type="Pfam" id="PF04965">
    <property type="entry name" value="GPW_gp25"/>
    <property type="match status" value="1"/>
</dbReference>
<evidence type="ECO:0000259" key="1">
    <source>
        <dbReference type="Pfam" id="PF04965"/>
    </source>
</evidence>